<accession>M6D0R9</accession>
<dbReference type="OrthoDB" id="336435at2"/>
<dbReference type="Gene3D" id="3.30.2130.30">
    <property type="match status" value="1"/>
</dbReference>
<sequence length="406" mass="47333">MRWKFPKFKSGQSKRWEYLLPTGSSKETEQIAKKIISDSYLPKTQVPFLKIQPGKILLENANFRQALELLVRIPWVRDFRLNLGMYPFKKSFSFEELETSLRKSEILPEKWALRFRSQIKGQTQWTPEDLNRLWESNVPLASSENGMTELSALLVEDEIILNISLSGEPLNQRGSFKPLSKSAPIREDLARFLIQRMHKILPNPDGIFVPFAGTGTFVRESLDSILGVGFPHYSRNYLFQDMEEFPSATWDFLKKKTLKNSLENPIGIWWNELNKETFEYTENRMKVYQDFINRSGFSDSFRFVQNEGDFFSFSPKDVWTASGKRQRVWMLLNPPYGLRLETGSSNGFYKKLGERLKHWWELPCEISGLVLCPDEDSWSVLIRNMGIKTDTIHVTHGGLDLRVVYF</sequence>
<reference evidence="1 2" key="1">
    <citation type="submission" date="2013-01" db="EMBL/GenBank/DDBJ databases">
        <authorList>
            <person name="Harkins D.M."/>
            <person name="Durkin A.S."/>
            <person name="Brinkac L.M."/>
            <person name="Haft D.H."/>
            <person name="Selengut J.D."/>
            <person name="Sanka R."/>
            <person name="DePew J."/>
            <person name="Purushe J."/>
            <person name="Galloway R.L."/>
            <person name="Vinetz J.M."/>
            <person name="Sutton G.G."/>
            <person name="Nierman W.C."/>
            <person name="Fouts D.E."/>
        </authorList>
    </citation>
    <scope>NUCLEOTIDE SEQUENCE [LARGE SCALE GENOMIC DNA]</scope>
    <source>
        <strain evidence="1 2">79601</strain>
    </source>
</reference>
<evidence type="ECO:0000313" key="2">
    <source>
        <dbReference type="Proteomes" id="UP000011988"/>
    </source>
</evidence>
<dbReference type="PATRIC" id="fig|1218565.3.peg.1279"/>
<dbReference type="PROSITE" id="PS00092">
    <property type="entry name" value="N6_MTASE"/>
    <property type="match status" value="1"/>
</dbReference>
<organism evidence="1 2">
    <name type="scientific">Leptospira alstonii serovar Sichuan str. 79601</name>
    <dbReference type="NCBI Taxonomy" id="1218565"/>
    <lineage>
        <taxon>Bacteria</taxon>
        <taxon>Pseudomonadati</taxon>
        <taxon>Spirochaetota</taxon>
        <taxon>Spirochaetia</taxon>
        <taxon>Leptospirales</taxon>
        <taxon>Leptospiraceae</taxon>
        <taxon>Leptospira</taxon>
    </lineage>
</organism>
<dbReference type="EMBL" id="ANIK01000027">
    <property type="protein sequence ID" value="EMJ96291.1"/>
    <property type="molecule type" value="Genomic_DNA"/>
</dbReference>
<gene>
    <name evidence="1" type="ORF">LEP1GSC194_3783</name>
</gene>
<dbReference type="AlphaFoldDB" id="M6D0R9"/>
<dbReference type="GO" id="GO:0008168">
    <property type="term" value="F:methyltransferase activity"/>
    <property type="evidence" value="ECO:0007669"/>
    <property type="project" value="InterPro"/>
</dbReference>
<proteinExistence type="predicted"/>
<name>M6D0R9_9LEPT</name>
<dbReference type="RefSeq" id="WP_020772709.1">
    <property type="nucleotide sequence ID" value="NZ_ANIK01000027.1"/>
</dbReference>
<dbReference type="InterPro" id="IPR002052">
    <property type="entry name" value="DNA_methylase_N6_adenine_CS"/>
</dbReference>
<dbReference type="Proteomes" id="UP000011988">
    <property type="component" value="Unassembled WGS sequence"/>
</dbReference>
<comment type="caution">
    <text evidence="1">The sequence shown here is derived from an EMBL/GenBank/DDBJ whole genome shotgun (WGS) entry which is preliminary data.</text>
</comment>
<dbReference type="GO" id="GO:0003676">
    <property type="term" value="F:nucleic acid binding"/>
    <property type="evidence" value="ECO:0007669"/>
    <property type="project" value="InterPro"/>
</dbReference>
<dbReference type="Gene3D" id="3.40.50.150">
    <property type="entry name" value="Vaccinia Virus protein VP39"/>
    <property type="match status" value="1"/>
</dbReference>
<dbReference type="GO" id="GO:0032259">
    <property type="term" value="P:methylation"/>
    <property type="evidence" value="ECO:0007669"/>
    <property type="project" value="InterPro"/>
</dbReference>
<dbReference type="InterPro" id="IPR029063">
    <property type="entry name" value="SAM-dependent_MTases_sf"/>
</dbReference>
<evidence type="ECO:0000313" key="1">
    <source>
        <dbReference type="EMBL" id="EMJ96291.1"/>
    </source>
</evidence>
<protein>
    <submittedName>
        <fullName evidence="1">Uncharacterized protein</fullName>
    </submittedName>
</protein>